<organism evidence="2 3">
    <name type="scientific">Lipomyces tetrasporus</name>
    <dbReference type="NCBI Taxonomy" id="54092"/>
    <lineage>
        <taxon>Eukaryota</taxon>
        <taxon>Fungi</taxon>
        <taxon>Dikarya</taxon>
        <taxon>Ascomycota</taxon>
        <taxon>Saccharomycotina</taxon>
        <taxon>Lipomycetes</taxon>
        <taxon>Lipomycetales</taxon>
        <taxon>Lipomycetaceae</taxon>
        <taxon>Lipomyces</taxon>
    </lineage>
</organism>
<keyword evidence="1" id="KW-0472">Membrane</keyword>
<dbReference type="EMBL" id="JARPMG010000005">
    <property type="protein sequence ID" value="KAJ8100443.1"/>
    <property type="molecule type" value="Genomic_DNA"/>
</dbReference>
<dbReference type="AlphaFoldDB" id="A0AAD7QSF3"/>
<dbReference type="Proteomes" id="UP001217417">
    <property type="component" value="Unassembled WGS sequence"/>
</dbReference>
<reference evidence="2" key="1">
    <citation type="submission" date="2023-03" db="EMBL/GenBank/DDBJ databases">
        <title>Near-Complete genome sequence of Lipomyces tetrasporous NRRL Y-64009, an oleaginous yeast capable of growing on lignocellulosic hydrolysates.</title>
        <authorList>
            <consortium name="Lawrence Berkeley National Laboratory"/>
            <person name="Jagtap S.S."/>
            <person name="Liu J.-J."/>
            <person name="Walukiewicz H.E."/>
            <person name="Pangilinan J."/>
            <person name="Lipzen A."/>
            <person name="Ahrendt S."/>
            <person name="Koriabine M."/>
            <person name="Cobaugh K."/>
            <person name="Salamov A."/>
            <person name="Yoshinaga Y."/>
            <person name="Ng V."/>
            <person name="Daum C."/>
            <person name="Grigoriev I.V."/>
            <person name="Slininger P.J."/>
            <person name="Dien B.S."/>
            <person name="Jin Y.-S."/>
            <person name="Rao C.V."/>
        </authorList>
    </citation>
    <scope>NUCLEOTIDE SEQUENCE</scope>
    <source>
        <strain evidence="2">NRRL Y-64009</strain>
    </source>
</reference>
<keyword evidence="1" id="KW-1133">Transmembrane helix</keyword>
<feature type="transmembrane region" description="Helical" evidence="1">
    <location>
        <begin position="42"/>
        <end position="66"/>
    </location>
</feature>
<keyword evidence="1" id="KW-0812">Transmembrane</keyword>
<proteinExistence type="predicted"/>
<feature type="transmembrane region" description="Helical" evidence="1">
    <location>
        <begin position="12"/>
        <end position="36"/>
    </location>
</feature>
<gene>
    <name evidence="2" type="ORF">POJ06DRAFT_252713</name>
</gene>
<dbReference type="GeneID" id="80882724"/>
<comment type="caution">
    <text evidence="2">The sequence shown here is derived from an EMBL/GenBank/DDBJ whole genome shotgun (WGS) entry which is preliminary data.</text>
</comment>
<evidence type="ECO:0000313" key="3">
    <source>
        <dbReference type="Proteomes" id="UP001217417"/>
    </source>
</evidence>
<evidence type="ECO:0000313" key="2">
    <source>
        <dbReference type="EMBL" id="KAJ8100443.1"/>
    </source>
</evidence>
<accession>A0AAD7QSF3</accession>
<sequence>MPIFHCDYAIFVMVLSVNPDVVCCFFLWSGFFSFLWSWFRFFVFFEFVIVLPSFAFCSLCLLLSWLHWLSAGSPFPLCYLPWLPCL</sequence>
<dbReference type="RefSeq" id="XP_056043893.1">
    <property type="nucleotide sequence ID" value="XM_056187558.1"/>
</dbReference>
<evidence type="ECO:0000256" key="1">
    <source>
        <dbReference type="SAM" id="Phobius"/>
    </source>
</evidence>
<keyword evidence="3" id="KW-1185">Reference proteome</keyword>
<feature type="non-terminal residue" evidence="2">
    <location>
        <position position="86"/>
    </location>
</feature>
<name>A0AAD7QSF3_9ASCO</name>
<protein>
    <submittedName>
        <fullName evidence="2">Uncharacterized protein</fullName>
    </submittedName>
</protein>